<dbReference type="RefSeq" id="WP_106211057.1">
    <property type="nucleotide sequence ID" value="NZ_PVZF01000006.1"/>
</dbReference>
<keyword evidence="3" id="KW-1185">Reference proteome</keyword>
<dbReference type="AlphaFoldDB" id="A0A2T0R3G0"/>
<evidence type="ECO:0000256" key="1">
    <source>
        <dbReference type="SAM" id="MobiDB-lite"/>
    </source>
</evidence>
<sequence length="340" mass="36678">MKLLLIGLDGVRVDLALPEVVAADEGFAVPDHPADPRFAAAPRDVPRDAPRERGEGTTGRLAPTLSRLAAGGRVVPVWMTPPTDSGPGWASLLTGTTHEENNVWWNEFVGHRLARCPDLLSRVFFADPRARTFAATTWPALVAATGPGPVVHSRPDQQVGGQHQLFAATDFSDGCRSADRQVRTRAAWVLNHEGPDAAFVHLEGPDEAAHRHGSQGPEYRAALTAADEDVRHLVKAVAERFERLGEDWLVAVTTDHGHKPEGGHGEDEVVVRRSFLLVHRIGGPLPAGLREPATLRSHEVSPLLLAAVGVRPGSLVADHPVGQVRDVPSAGPTRDLRHEW</sequence>
<dbReference type="Pfam" id="PF01663">
    <property type="entry name" value="Phosphodiest"/>
    <property type="match status" value="1"/>
</dbReference>
<accession>A0A2T0R3G0</accession>
<dbReference type="Proteomes" id="UP000238083">
    <property type="component" value="Unassembled WGS sequence"/>
</dbReference>
<dbReference type="PANTHER" id="PTHR10151">
    <property type="entry name" value="ECTONUCLEOTIDE PYROPHOSPHATASE/PHOSPHODIESTERASE"/>
    <property type="match status" value="1"/>
</dbReference>
<reference evidence="2 3" key="1">
    <citation type="submission" date="2018-03" db="EMBL/GenBank/DDBJ databases">
        <title>Genomic Encyclopedia of Archaeal and Bacterial Type Strains, Phase II (KMG-II): from individual species to whole genera.</title>
        <authorList>
            <person name="Goeker M."/>
        </authorList>
    </citation>
    <scope>NUCLEOTIDE SEQUENCE [LARGE SCALE GENOMIC DNA]</scope>
    <source>
        <strain evidence="2 3">DSM 19711</strain>
    </source>
</reference>
<dbReference type="Gene3D" id="3.40.720.10">
    <property type="entry name" value="Alkaline Phosphatase, subunit A"/>
    <property type="match status" value="1"/>
</dbReference>
<evidence type="ECO:0000313" key="3">
    <source>
        <dbReference type="Proteomes" id="UP000238083"/>
    </source>
</evidence>
<dbReference type="SUPFAM" id="SSF53649">
    <property type="entry name" value="Alkaline phosphatase-like"/>
    <property type="match status" value="1"/>
</dbReference>
<feature type="compositionally biased region" description="Basic and acidic residues" evidence="1">
    <location>
        <begin position="44"/>
        <end position="55"/>
    </location>
</feature>
<comment type="caution">
    <text evidence="2">The sequence shown here is derived from an EMBL/GenBank/DDBJ whole genome shotgun (WGS) entry which is preliminary data.</text>
</comment>
<evidence type="ECO:0000313" key="2">
    <source>
        <dbReference type="EMBL" id="PRY14597.1"/>
    </source>
</evidence>
<dbReference type="InterPro" id="IPR017850">
    <property type="entry name" value="Alkaline_phosphatase_core_sf"/>
</dbReference>
<protein>
    <submittedName>
        <fullName evidence="2">Type I phosphodiesterase/nucleotide pyrophosphatase</fullName>
    </submittedName>
</protein>
<feature type="region of interest" description="Disordered" evidence="1">
    <location>
        <begin position="321"/>
        <end position="340"/>
    </location>
</feature>
<dbReference type="EMBL" id="PVZF01000006">
    <property type="protein sequence ID" value="PRY14597.1"/>
    <property type="molecule type" value="Genomic_DNA"/>
</dbReference>
<name>A0A2T0R3G0_9ACTN</name>
<dbReference type="InterPro" id="IPR002591">
    <property type="entry name" value="Phosphodiest/P_Trfase"/>
</dbReference>
<dbReference type="GO" id="GO:0016787">
    <property type="term" value="F:hydrolase activity"/>
    <property type="evidence" value="ECO:0007669"/>
    <property type="project" value="UniProtKB-ARBA"/>
</dbReference>
<gene>
    <name evidence="2" type="ORF">CLV37_106155</name>
</gene>
<proteinExistence type="predicted"/>
<dbReference type="OrthoDB" id="1956004at2"/>
<dbReference type="PANTHER" id="PTHR10151:SF120">
    <property type="entry name" value="BIS(5'-ADENOSYL)-TRIPHOSPHATASE"/>
    <property type="match status" value="1"/>
</dbReference>
<organism evidence="2 3">
    <name type="scientific">Kineococcus rhizosphaerae</name>
    <dbReference type="NCBI Taxonomy" id="559628"/>
    <lineage>
        <taxon>Bacteria</taxon>
        <taxon>Bacillati</taxon>
        <taxon>Actinomycetota</taxon>
        <taxon>Actinomycetes</taxon>
        <taxon>Kineosporiales</taxon>
        <taxon>Kineosporiaceae</taxon>
        <taxon>Kineococcus</taxon>
    </lineage>
</organism>
<feature type="region of interest" description="Disordered" evidence="1">
    <location>
        <begin position="31"/>
        <end position="59"/>
    </location>
</feature>